<evidence type="ECO:0000313" key="4">
    <source>
        <dbReference type="EMBL" id="MBP1918602.1"/>
    </source>
</evidence>
<feature type="signal peptide" evidence="2">
    <location>
        <begin position="1"/>
        <end position="28"/>
    </location>
</feature>
<dbReference type="InterPro" id="IPR023795">
    <property type="entry name" value="Serpin_CS"/>
</dbReference>
<dbReference type="PANTHER" id="PTHR11461">
    <property type="entry name" value="SERINE PROTEASE INHIBITOR, SERPIN"/>
    <property type="match status" value="1"/>
</dbReference>
<feature type="domain" description="Serpin" evidence="3">
    <location>
        <begin position="68"/>
        <end position="423"/>
    </location>
</feature>
<evidence type="ECO:0000259" key="3">
    <source>
        <dbReference type="SMART" id="SM00093"/>
    </source>
</evidence>
<evidence type="ECO:0000256" key="2">
    <source>
        <dbReference type="SAM" id="SignalP"/>
    </source>
</evidence>
<organism evidence="4 5">
    <name type="scientific">Youngiibacter multivorans</name>
    <dbReference type="NCBI Taxonomy" id="937251"/>
    <lineage>
        <taxon>Bacteria</taxon>
        <taxon>Bacillati</taxon>
        <taxon>Bacillota</taxon>
        <taxon>Clostridia</taxon>
        <taxon>Eubacteriales</taxon>
        <taxon>Clostridiaceae</taxon>
        <taxon>Youngiibacter</taxon>
    </lineage>
</organism>
<evidence type="ECO:0000313" key="5">
    <source>
        <dbReference type="Proteomes" id="UP001519271"/>
    </source>
</evidence>
<dbReference type="PANTHER" id="PTHR11461:SF211">
    <property type="entry name" value="GH10112P-RELATED"/>
    <property type="match status" value="1"/>
</dbReference>
<gene>
    <name evidence="4" type="ORF">J2Z34_001078</name>
</gene>
<dbReference type="Gene3D" id="3.30.497.10">
    <property type="entry name" value="Antithrombin, subunit I, domain 2"/>
    <property type="match status" value="1"/>
</dbReference>
<dbReference type="PROSITE" id="PS00284">
    <property type="entry name" value="SERPIN"/>
    <property type="match status" value="1"/>
</dbReference>
<dbReference type="Proteomes" id="UP001519271">
    <property type="component" value="Unassembled WGS sequence"/>
</dbReference>
<dbReference type="InterPro" id="IPR023796">
    <property type="entry name" value="Serpin_dom"/>
</dbReference>
<keyword evidence="2" id="KW-0732">Signal</keyword>
<keyword evidence="5" id="KW-1185">Reference proteome</keyword>
<accession>A0ABS4G277</accession>
<dbReference type="Pfam" id="PF00079">
    <property type="entry name" value="Serpin"/>
    <property type="match status" value="1"/>
</dbReference>
<dbReference type="InterPro" id="IPR000215">
    <property type="entry name" value="Serpin_fam"/>
</dbReference>
<sequence length="424" mass="46365">MKVKIFRGHIKKMLSISLAVALTSGLSACTGTSPAAASDDLMAGISKSAAASKSPDSQFIGSYSDFAFYLFRETISDQENSLVSPLSVILALSMTANGADGNTLDEMEKLLGQDIPLIDLNAYLNSYADGLPDEEKSKLRIANSIWFRDDEGRLTVEKEFLQTNADYYSAAAYKSKFDDATLDDINDWVEKNTDGMIDRILDSINPDAVMYLINAIVFDAEWDKVYSKENLQSGSFISASGTTEDAQFMNSEEELYLDDGMSTGFIKPYSKGLYSFAAILPNEGMSVDDYVGSMTGKGFLEMIGGAEKTLVTASLPKFSYDYKINLNDALKKLGMPTAFSSEKADFSKLGKSSRGNLYIGEVLHKTFISVDELGTKAGAVTKVEIRDESFIETKIVRLDRPFIYAIIDNSTGLPIFIGTVNTVK</sequence>
<dbReference type="PROSITE" id="PS51257">
    <property type="entry name" value="PROKAR_LIPOPROTEIN"/>
    <property type="match status" value="1"/>
</dbReference>
<dbReference type="RefSeq" id="WP_245250523.1">
    <property type="nucleotide sequence ID" value="NZ_JAGGKC010000006.1"/>
</dbReference>
<dbReference type="InterPro" id="IPR042178">
    <property type="entry name" value="Serpin_sf_1"/>
</dbReference>
<dbReference type="CDD" id="cd19589">
    <property type="entry name" value="serpin_tengpin-like"/>
    <property type="match status" value="1"/>
</dbReference>
<dbReference type="Gene3D" id="2.30.39.10">
    <property type="entry name" value="Alpha-1-antitrypsin, domain 1"/>
    <property type="match status" value="1"/>
</dbReference>
<evidence type="ECO:0000256" key="1">
    <source>
        <dbReference type="RuleBase" id="RU000411"/>
    </source>
</evidence>
<dbReference type="SMART" id="SM00093">
    <property type="entry name" value="SERPIN"/>
    <property type="match status" value="1"/>
</dbReference>
<feature type="chain" id="PRO_5046582550" evidence="2">
    <location>
        <begin position="29"/>
        <end position="424"/>
    </location>
</feature>
<comment type="similarity">
    <text evidence="1">Belongs to the serpin family.</text>
</comment>
<protein>
    <submittedName>
        <fullName evidence="4">Serpin B</fullName>
    </submittedName>
</protein>
<comment type="caution">
    <text evidence="4">The sequence shown here is derived from an EMBL/GenBank/DDBJ whole genome shotgun (WGS) entry which is preliminary data.</text>
</comment>
<proteinExistence type="inferred from homology"/>
<name>A0ABS4G277_9CLOT</name>
<dbReference type="SUPFAM" id="SSF56574">
    <property type="entry name" value="Serpins"/>
    <property type="match status" value="1"/>
</dbReference>
<dbReference type="InterPro" id="IPR042185">
    <property type="entry name" value="Serpin_sf_2"/>
</dbReference>
<dbReference type="EMBL" id="JAGGKC010000006">
    <property type="protein sequence ID" value="MBP1918602.1"/>
    <property type="molecule type" value="Genomic_DNA"/>
</dbReference>
<reference evidence="4 5" key="1">
    <citation type="submission" date="2021-03" db="EMBL/GenBank/DDBJ databases">
        <title>Genomic Encyclopedia of Type Strains, Phase IV (KMG-IV): sequencing the most valuable type-strain genomes for metagenomic binning, comparative biology and taxonomic classification.</title>
        <authorList>
            <person name="Goeker M."/>
        </authorList>
    </citation>
    <scope>NUCLEOTIDE SEQUENCE [LARGE SCALE GENOMIC DNA]</scope>
    <source>
        <strain evidence="4 5">DSM 6139</strain>
    </source>
</reference>
<dbReference type="InterPro" id="IPR036186">
    <property type="entry name" value="Serpin_sf"/>
</dbReference>